<dbReference type="Pfam" id="PF01593">
    <property type="entry name" value="Amino_oxidase"/>
    <property type="match status" value="1"/>
</dbReference>
<organism evidence="9 10">
    <name type="scientific">Microvirga brassicacearum</name>
    <dbReference type="NCBI Taxonomy" id="2580413"/>
    <lineage>
        <taxon>Bacteria</taxon>
        <taxon>Pseudomonadati</taxon>
        <taxon>Pseudomonadota</taxon>
        <taxon>Alphaproteobacteria</taxon>
        <taxon>Hyphomicrobiales</taxon>
        <taxon>Methylobacteriaceae</taxon>
        <taxon>Microvirga</taxon>
    </lineage>
</organism>
<reference evidence="9 10" key="1">
    <citation type="journal article" date="2019" name="Microorganisms">
        <title>Genome Insights into the Novel Species Microvirga brassicacearum, a Rapeseed Endophyte with Biotechnological Potential.</title>
        <authorList>
            <person name="Jimenez-Gomez A."/>
            <person name="Saati-Santamaria Z."/>
            <person name="Igual J.M."/>
            <person name="Rivas R."/>
            <person name="Mateos P.F."/>
            <person name="Garcia-Fraile P."/>
        </authorList>
    </citation>
    <scope>NUCLEOTIDE SEQUENCE [LARGE SCALE GENOMIC DNA]</scope>
    <source>
        <strain evidence="9 10">CDVBN77</strain>
    </source>
</reference>
<keyword evidence="10" id="KW-1185">Reference proteome</keyword>
<evidence type="ECO:0000313" key="9">
    <source>
        <dbReference type="EMBL" id="KAB0267253.1"/>
    </source>
</evidence>
<evidence type="ECO:0000256" key="7">
    <source>
        <dbReference type="SAM" id="MobiDB-lite"/>
    </source>
</evidence>
<dbReference type="AlphaFoldDB" id="A0A5N3PC17"/>
<dbReference type="InterPro" id="IPR002937">
    <property type="entry name" value="Amino_oxidase"/>
</dbReference>
<evidence type="ECO:0000256" key="4">
    <source>
        <dbReference type="ARBA" id="ARBA00017871"/>
    </source>
</evidence>
<dbReference type="Gene3D" id="3.90.660.10">
    <property type="match status" value="1"/>
</dbReference>
<dbReference type="GO" id="GO:0050361">
    <property type="term" value="F:tryptophan 2-monooxygenase activity"/>
    <property type="evidence" value="ECO:0007669"/>
    <property type="project" value="UniProtKB-EC"/>
</dbReference>
<name>A0A5N3PC17_9HYPH</name>
<protein>
    <recommendedName>
        <fullName evidence="4">Tryptophan 2-monooxygenase</fullName>
        <ecNumber evidence="3">1.13.12.3</ecNumber>
    </recommendedName>
</protein>
<comment type="caution">
    <text evidence="9">The sequence shown here is derived from an EMBL/GenBank/DDBJ whole genome shotgun (WGS) entry which is preliminary data.</text>
</comment>
<dbReference type="Proteomes" id="UP000325684">
    <property type="component" value="Unassembled WGS sequence"/>
</dbReference>
<feature type="region of interest" description="Disordered" evidence="7">
    <location>
        <begin position="83"/>
        <end position="104"/>
    </location>
</feature>
<dbReference type="EMBL" id="VCMV01000013">
    <property type="protein sequence ID" value="KAB0267253.1"/>
    <property type="molecule type" value="Genomic_DNA"/>
</dbReference>
<dbReference type="PANTHER" id="PTHR10742:SF410">
    <property type="entry name" value="LYSINE-SPECIFIC HISTONE DEMETHYLASE 2"/>
    <property type="match status" value="1"/>
</dbReference>
<evidence type="ECO:0000313" key="10">
    <source>
        <dbReference type="Proteomes" id="UP000325684"/>
    </source>
</evidence>
<evidence type="ECO:0000256" key="1">
    <source>
        <dbReference type="ARBA" id="ARBA00004814"/>
    </source>
</evidence>
<keyword evidence="5" id="KW-0073">Auxin biosynthesis</keyword>
<dbReference type="SUPFAM" id="SSF51905">
    <property type="entry name" value="FAD/NAD(P)-binding domain"/>
    <property type="match status" value="1"/>
</dbReference>
<evidence type="ECO:0000259" key="8">
    <source>
        <dbReference type="Pfam" id="PF01593"/>
    </source>
</evidence>
<comment type="similarity">
    <text evidence="2">Belongs to the tryptophan 2-monooxygenase family.</text>
</comment>
<dbReference type="Gene3D" id="3.50.50.60">
    <property type="entry name" value="FAD/NAD(P)-binding domain"/>
    <property type="match status" value="1"/>
</dbReference>
<gene>
    <name evidence="9" type="ORF">FEZ63_07955</name>
</gene>
<evidence type="ECO:0000256" key="2">
    <source>
        <dbReference type="ARBA" id="ARBA00005833"/>
    </source>
</evidence>
<comment type="catalytic activity">
    <reaction evidence="6">
        <text>L-tryptophan + O2 = indole-3-acetamide + CO2 + H2O</text>
        <dbReference type="Rhea" id="RHEA:16165"/>
        <dbReference type="ChEBI" id="CHEBI:15377"/>
        <dbReference type="ChEBI" id="CHEBI:15379"/>
        <dbReference type="ChEBI" id="CHEBI:16031"/>
        <dbReference type="ChEBI" id="CHEBI:16526"/>
        <dbReference type="ChEBI" id="CHEBI:57912"/>
        <dbReference type="EC" id="1.13.12.3"/>
    </reaction>
</comment>
<dbReference type="InterPro" id="IPR050281">
    <property type="entry name" value="Flavin_monoamine_oxidase"/>
</dbReference>
<feature type="compositionally biased region" description="Low complexity" evidence="7">
    <location>
        <begin position="93"/>
        <end position="104"/>
    </location>
</feature>
<accession>A0A5N3PC17</accession>
<evidence type="ECO:0000256" key="5">
    <source>
        <dbReference type="ARBA" id="ARBA00023070"/>
    </source>
</evidence>
<dbReference type="PANTHER" id="PTHR10742">
    <property type="entry name" value="FLAVIN MONOAMINE OXIDASE"/>
    <property type="match status" value="1"/>
</dbReference>
<sequence>MPVAAFAYAVDQLAALFGADVRRRLRPLVASNWSRMEYVGGAYSYALPGRAGARGELARPFDQRLFFAGEATQRHDFSTAHGAYQSGTRAAEEATAALTRSQAR</sequence>
<evidence type="ECO:0000256" key="3">
    <source>
        <dbReference type="ARBA" id="ARBA00012535"/>
    </source>
</evidence>
<comment type="pathway">
    <text evidence="1">Plant hormone metabolism; auxin biosynthesis.</text>
</comment>
<feature type="domain" description="Amine oxidase" evidence="8">
    <location>
        <begin position="7"/>
        <end position="93"/>
    </location>
</feature>
<dbReference type="GO" id="GO:0009851">
    <property type="term" value="P:auxin biosynthetic process"/>
    <property type="evidence" value="ECO:0007669"/>
    <property type="project" value="UniProtKB-KW"/>
</dbReference>
<proteinExistence type="inferred from homology"/>
<dbReference type="EC" id="1.13.12.3" evidence="3"/>
<dbReference type="OrthoDB" id="337830at2"/>
<dbReference type="InterPro" id="IPR036188">
    <property type="entry name" value="FAD/NAD-bd_sf"/>
</dbReference>
<evidence type="ECO:0000256" key="6">
    <source>
        <dbReference type="ARBA" id="ARBA00047321"/>
    </source>
</evidence>